<accession>A0A370HW58</accession>
<feature type="region of interest" description="Disordered" evidence="1">
    <location>
        <begin position="41"/>
        <end position="135"/>
    </location>
</feature>
<reference evidence="3 4" key="1">
    <citation type="submission" date="2018-07" db="EMBL/GenBank/DDBJ databases">
        <title>Genomic Encyclopedia of Type Strains, Phase IV (KMG-IV): sequencing the most valuable type-strain genomes for metagenomic binning, comparative biology and taxonomic classification.</title>
        <authorList>
            <person name="Goeker M."/>
        </authorList>
    </citation>
    <scope>NUCLEOTIDE SEQUENCE [LARGE SCALE GENOMIC DNA]</scope>
    <source>
        <strain evidence="3 4">DSM 14364</strain>
    </source>
</reference>
<evidence type="ECO:0000313" key="4">
    <source>
        <dbReference type="Proteomes" id="UP000254925"/>
    </source>
</evidence>
<gene>
    <name evidence="3" type="ORF">DES45_101800</name>
</gene>
<evidence type="ECO:0000313" key="3">
    <source>
        <dbReference type="EMBL" id="RDI62530.1"/>
    </source>
</evidence>
<evidence type="ECO:0000256" key="1">
    <source>
        <dbReference type="SAM" id="MobiDB-lite"/>
    </source>
</evidence>
<feature type="compositionally biased region" description="Low complexity" evidence="1">
    <location>
        <begin position="68"/>
        <end position="87"/>
    </location>
</feature>
<organism evidence="3 4">
    <name type="scientific">Microvirga subterranea</name>
    <dbReference type="NCBI Taxonomy" id="186651"/>
    <lineage>
        <taxon>Bacteria</taxon>
        <taxon>Pseudomonadati</taxon>
        <taxon>Pseudomonadota</taxon>
        <taxon>Alphaproteobacteria</taxon>
        <taxon>Hyphomicrobiales</taxon>
        <taxon>Methylobacteriaceae</taxon>
        <taxon>Microvirga</taxon>
    </lineage>
</organism>
<evidence type="ECO:0000256" key="2">
    <source>
        <dbReference type="SAM" id="SignalP"/>
    </source>
</evidence>
<dbReference type="AlphaFoldDB" id="A0A370HW58"/>
<feature type="signal peptide" evidence="2">
    <location>
        <begin position="1"/>
        <end position="27"/>
    </location>
</feature>
<feature type="chain" id="PRO_5016827421" description="SnoaL-like protein" evidence="2">
    <location>
        <begin position="28"/>
        <end position="276"/>
    </location>
</feature>
<feature type="compositionally biased region" description="Pro residues" evidence="1">
    <location>
        <begin position="54"/>
        <end position="67"/>
    </location>
</feature>
<proteinExistence type="predicted"/>
<protein>
    <recommendedName>
        <fullName evidence="5">SnoaL-like protein</fullName>
    </recommendedName>
</protein>
<keyword evidence="2" id="KW-0732">Signal</keyword>
<comment type="caution">
    <text evidence="3">The sequence shown here is derived from an EMBL/GenBank/DDBJ whole genome shotgun (WGS) entry which is preliminary data.</text>
</comment>
<keyword evidence="4" id="KW-1185">Reference proteome</keyword>
<feature type="compositionally biased region" description="Pro residues" evidence="1">
    <location>
        <begin position="88"/>
        <end position="97"/>
    </location>
</feature>
<evidence type="ECO:0008006" key="5">
    <source>
        <dbReference type="Google" id="ProtNLM"/>
    </source>
</evidence>
<dbReference type="PRINTS" id="PR01217">
    <property type="entry name" value="PRICHEXTENSN"/>
</dbReference>
<sequence length="276" mass="29679">MRSRWCLGSSHAALLLLLIGSGGAAFAQGGRVWVDPPANLNAPAKPVEPQAAPAAPPTPPQAVPQAPPQQAAPAPQPSEPAVRSAQPERPPAAPQPPAQSAETPKTSPPAAPPPPAPTVAQPRHEPESQLAASERTARDLAIRYLASWSEPNQEALSEAGDFYGDRVVFHGRTISVRRLVREKSRFARRWPERSYRPQENTMKVACEPTGLVCTVHTMFDFMAANPRRHKRTEGVGALQLVVSFASSQPIITAENSVVLNQGRDRRNLAQEGSSHD</sequence>
<dbReference type="Proteomes" id="UP000254925">
    <property type="component" value="Unassembled WGS sequence"/>
</dbReference>
<name>A0A370HW58_9HYPH</name>
<dbReference type="EMBL" id="QQBB01000001">
    <property type="protein sequence ID" value="RDI62530.1"/>
    <property type="molecule type" value="Genomic_DNA"/>
</dbReference>
<feature type="compositionally biased region" description="Low complexity" evidence="1">
    <location>
        <begin position="42"/>
        <end position="53"/>
    </location>
</feature>
<feature type="compositionally biased region" description="Pro residues" evidence="1">
    <location>
        <begin position="106"/>
        <end position="117"/>
    </location>
</feature>